<comment type="caution">
    <text evidence="1">The sequence shown here is derived from an EMBL/GenBank/DDBJ whole genome shotgun (WGS) entry which is preliminary data.</text>
</comment>
<evidence type="ECO:0000313" key="2">
    <source>
        <dbReference type="Proteomes" id="UP001432027"/>
    </source>
</evidence>
<gene>
    <name evidence="1" type="ORF">PENTCL1PPCAC_15120</name>
</gene>
<evidence type="ECO:0000313" key="1">
    <source>
        <dbReference type="EMBL" id="GMS92945.1"/>
    </source>
</evidence>
<protein>
    <submittedName>
        <fullName evidence="1">Uncharacterized protein</fullName>
    </submittedName>
</protein>
<dbReference type="Proteomes" id="UP001432027">
    <property type="component" value="Unassembled WGS sequence"/>
</dbReference>
<keyword evidence="2" id="KW-1185">Reference proteome</keyword>
<feature type="non-terminal residue" evidence="1">
    <location>
        <position position="1"/>
    </location>
</feature>
<sequence>HHILAHSEVSHDRYGCSSIIPPGITVGVDYSCIGRKGKRFLNDFVIRSSHKIITFIHERLLDNLKIGDLHERN</sequence>
<proteinExistence type="predicted"/>
<dbReference type="AlphaFoldDB" id="A0AAV5TBK6"/>
<organism evidence="1 2">
    <name type="scientific">Pristionchus entomophagus</name>
    <dbReference type="NCBI Taxonomy" id="358040"/>
    <lineage>
        <taxon>Eukaryota</taxon>
        <taxon>Metazoa</taxon>
        <taxon>Ecdysozoa</taxon>
        <taxon>Nematoda</taxon>
        <taxon>Chromadorea</taxon>
        <taxon>Rhabditida</taxon>
        <taxon>Rhabditina</taxon>
        <taxon>Diplogasteromorpha</taxon>
        <taxon>Diplogasteroidea</taxon>
        <taxon>Neodiplogasteridae</taxon>
        <taxon>Pristionchus</taxon>
    </lineage>
</organism>
<feature type="non-terminal residue" evidence="1">
    <location>
        <position position="73"/>
    </location>
</feature>
<accession>A0AAV5TBK6</accession>
<dbReference type="EMBL" id="BTSX01000004">
    <property type="protein sequence ID" value="GMS92945.1"/>
    <property type="molecule type" value="Genomic_DNA"/>
</dbReference>
<reference evidence="1" key="1">
    <citation type="submission" date="2023-10" db="EMBL/GenBank/DDBJ databases">
        <title>Genome assembly of Pristionchus species.</title>
        <authorList>
            <person name="Yoshida K."/>
            <person name="Sommer R.J."/>
        </authorList>
    </citation>
    <scope>NUCLEOTIDE SEQUENCE</scope>
    <source>
        <strain evidence="1">RS0144</strain>
    </source>
</reference>
<name>A0AAV5TBK6_9BILA</name>